<accession>A0AA97NRY7</accession>
<sequence length="186" mass="19846">MRFSTIILGLTATMAAATPVTMEPYKAGANVDPAFAKFVEEWYRISEDKAATTTFSDFFAPGGQLILAGQAFNTPESIVAVKQNLLPPNGNKAWWHLIQGSTLVADDTKTQTVSAKIIIQTTYTPGNCSQAHGANRVDSISGNAAFTVAKDASGKPNWVPHTAGLQVYNLTVNTVNTPTDEPCQKA</sequence>
<feature type="chain" id="PRO_5041717640" evidence="1">
    <location>
        <begin position="18"/>
        <end position="186"/>
    </location>
</feature>
<dbReference type="Proteomes" id="UP000011086">
    <property type="component" value="Unassembled WGS sequence"/>
</dbReference>
<name>A0AA97NRY7_PYRO3</name>
<evidence type="ECO:0000313" key="2">
    <source>
        <dbReference type="EMBL" id="ELQ35263.1"/>
    </source>
</evidence>
<keyword evidence="1" id="KW-0732">Signal</keyword>
<proteinExistence type="predicted"/>
<organism evidence="2">
    <name type="scientific">Pyricularia oryzae (strain Y34)</name>
    <name type="common">Rice blast fungus</name>
    <name type="synonym">Magnaporthe oryzae</name>
    <dbReference type="NCBI Taxonomy" id="1143189"/>
    <lineage>
        <taxon>Eukaryota</taxon>
        <taxon>Fungi</taxon>
        <taxon>Dikarya</taxon>
        <taxon>Ascomycota</taxon>
        <taxon>Pezizomycotina</taxon>
        <taxon>Sordariomycetes</taxon>
        <taxon>Sordariomycetidae</taxon>
        <taxon>Magnaporthales</taxon>
        <taxon>Pyriculariaceae</taxon>
        <taxon>Pyricularia</taxon>
    </lineage>
</organism>
<reference evidence="2" key="1">
    <citation type="journal article" date="2012" name="PLoS Genet.">
        <title>Comparative analysis of the genomes of two field isolates of the rice blast fungus Magnaporthe oryzae.</title>
        <authorList>
            <person name="Xue M."/>
            <person name="Yang J."/>
            <person name="Li Z."/>
            <person name="Hu S."/>
            <person name="Yao N."/>
            <person name="Dean R.A."/>
            <person name="Zhao W."/>
            <person name="Shen M."/>
            <person name="Zhang H."/>
            <person name="Li C."/>
            <person name="Liu L."/>
            <person name="Cao L."/>
            <person name="Xu X."/>
            <person name="Xing Y."/>
            <person name="Hsiang T."/>
            <person name="Zhang Z."/>
            <person name="Xu J.R."/>
            <person name="Peng Y.L."/>
        </authorList>
    </citation>
    <scope>NUCLEOTIDE SEQUENCE</scope>
    <source>
        <strain evidence="2">Y34</strain>
    </source>
</reference>
<dbReference type="AlphaFoldDB" id="A0AA97NRY7"/>
<feature type="signal peptide" evidence="1">
    <location>
        <begin position="1"/>
        <end position="17"/>
    </location>
</feature>
<protein>
    <submittedName>
        <fullName evidence="2">Uncharacterized protein</fullName>
    </submittedName>
</protein>
<dbReference type="EMBL" id="JH793878">
    <property type="protein sequence ID" value="ELQ35263.1"/>
    <property type="molecule type" value="Genomic_DNA"/>
</dbReference>
<evidence type="ECO:0000256" key="1">
    <source>
        <dbReference type="SAM" id="SignalP"/>
    </source>
</evidence>
<gene>
    <name evidence="2" type="ORF">OOU_Y34scaffold00719g27</name>
</gene>